<organism evidence="2 3">
    <name type="scientific">Nocardia rhizosphaerihabitans</name>
    <dbReference type="NCBI Taxonomy" id="1691570"/>
    <lineage>
        <taxon>Bacteria</taxon>
        <taxon>Bacillati</taxon>
        <taxon>Actinomycetota</taxon>
        <taxon>Actinomycetes</taxon>
        <taxon>Mycobacteriales</taxon>
        <taxon>Nocardiaceae</taxon>
        <taxon>Nocardia</taxon>
    </lineage>
</organism>
<name>A0ABQ2K7U0_9NOCA</name>
<evidence type="ECO:0000259" key="1">
    <source>
        <dbReference type="Pfam" id="PF05685"/>
    </source>
</evidence>
<dbReference type="InterPro" id="IPR008538">
    <property type="entry name" value="Uma2"/>
</dbReference>
<dbReference type="InterPro" id="IPR011335">
    <property type="entry name" value="Restrct_endonuc-II-like"/>
</dbReference>
<protein>
    <recommendedName>
        <fullName evidence="1">Putative restriction endonuclease domain-containing protein</fullName>
    </recommendedName>
</protein>
<dbReference type="RefSeq" id="WP_229739566.1">
    <property type="nucleotide sequence ID" value="NZ_BMNE01000001.1"/>
</dbReference>
<sequence length="216" mass="24452">MPVSSIERPDLPEHMTWEELQELPDEIAAQIELWEGRVVWARRGPGEHQMAMRRLTEQIERCAREDMQPGSERCWRVNLETNVFFGTNGKSDFVTPDFLVHRCLPPFADVRATDTVLVGEVLSPSNTPIDIEAKRARYASGAIPWYWEVSLLRDTGTIGTVRVYGLDIGHAELPEGVRPLRPANYVLAGEWTTDGGTEVSFPYPFPIELPWSALSF</sequence>
<evidence type="ECO:0000313" key="2">
    <source>
        <dbReference type="EMBL" id="GGN71601.1"/>
    </source>
</evidence>
<dbReference type="SUPFAM" id="SSF52980">
    <property type="entry name" value="Restriction endonuclease-like"/>
    <property type="match status" value="1"/>
</dbReference>
<gene>
    <name evidence="2" type="ORF">GCM10011610_12020</name>
</gene>
<keyword evidence="3" id="KW-1185">Reference proteome</keyword>
<dbReference type="CDD" id="cd06260">
    <property type="entry name" value="DUF820-like"/>
    <property type="match status" value="1"/>
</dbReference>
<proteinExistence type="predicted"/>
<evidence type="ECO:0000313" key="3">
    <source>
        <dbReference type="Proteomes" id="UP000658127"/>
    </source>
</evidence>
<dbReference type="Gene3D" id="3.90.1570.10">
    <property type="entry name" value="tt1808, chain A"/>
    <property type="match status" value="1"/>
</dbReference>
<reference evidence="3" key="1">
    <citation type="journal article" date="2019" name="Int. J. Syst. Evol. Microbiol.">
        <title>The Global Catalogue of Microorganisms (GCM) 10K type strain sequencing project: providing services to taxonomists for standard genome sequencing and annotation.</title>
        <authorList>
            <consortium name="The Broad Institute Genomics Platform"/>
            <consortium name="The Broad Institute Genome Sequencing Center for Infectious Disease"/>
            <person name="Wu L."/>
            <person name="Ma J."/>
        </authorList>
    </citation>
    <scope>NUCLEOTIDE SEQUENCE [LARGE SCALE GENOMIC DNA]</scope>
    <source>
        <strain evidence="3">CGMCC 4.7329</strain>
    </source>
</reference>
<dbReference type="Pfam" id="PF05685">
    <property type="entry name" value="Uma2"/>
    <property type="match status" value="1"/>
</dbReference>
<feature type="domain" description="Putative restriction endonuclease" evidence="1">
    <location>
        <begin position="17"/>
        <end position="150"/>
    </location>
</feature>
<comment type="caution">
    <text evidence="2">The sequence shown here is derived from an EMBL/GenBank/DDBJ whole genome shotgun (WGS) entry which is preliminary data.</text>
</comment>
<dbReference type="EMBL" id="BMNE01000001">
    <property type="protein sequence ID" value="GGN71601.1"/>
    <property type="molecule type" value="Genomic_DNA"/>
</dbReference>
<dbReference type="Proteomes" id="UP000658127">
    <property type="component" value="Unassembled WGS sequence"/>
</dbReference>
<accession>A0ABQ2K7U0</accession>
<dbReference type="InterPro" id="IPR012296">
    <property type="entry name" value="Nuclease_put_TT1808"/>
</dbReference>